<reference evidence="5 6" key="1">
    <citation type="submission" date="2019-10" db="EMBL/GenBank/DDBJ databases">
        <title>Gracilibacillus sp. nov. isolated from rice seeds.</title>
        <authorList>
            <person name="He S."/>
        </authorList>
    </citation>
    <scope>NUCLEOTIDE SEQUENCE [LARGE SCALE GENOMIC DNA]</scope>
    <source>
        <strain evidence="5 6">TD8</strain>
    </source>
</reference>
<dbReference type="EMBL" id="WEID01000063">
    <property type="protein sequence ID" value="KAB8132340.1"/>
    <property type="molecule type" value="Genomic_DNA"/>
</dbReference>
<evidence type="ECO:0000256" key="1">
    <source>
        <dbReference type="ARBA" id="ARBA00022475"/>
    </source>
</evidence>
<dbReference type="Gene3D" id="3.40.50.300">
    <property type="entry name" value="P-loop containing nucleotide triphosphate hydrolases"/>
    <property type="match status" value="1"/>
</dbReference>
<dbReference type="GO" id="GO:0005524">
    <property type="term" value="F:ATP binding"/>
    <property type="evidence" value="ECO:0007669"/>
    <property type="project" value="InterPro"/>
</dbReference>
<sequence length="116" mass="12894">MRALLQKVFGSGNQRQLKNLDKTASEIEALEPSMQQLSDHQLQNKTAELKQRYQNGETLDDLLVEAYAVVREASTRVLGLHPYNVQLLGAIAMHHGDIAEMKTGEGKTLASTMPVY</sequence>
<dbReference type="GO" id="GO:0031522">
    <property type="term" value="C:cell envelope Sec protein transport complex"/>
    <property type="evidence" value="ECO:0007669"/>
    <property type="project" value="TreeGrafter"/>
</dbReference>
<accession>A0A7C8GTM7</accession>
<gene>
    <name evidence="5" type="ORF">F9U64_12620</name>
</gene>
<dbReference type="SUPFAM" id="SSF52540">
    <property type="entry name" value="P-loop containing nucleoside triphosphate hydrolases"/>
    <property type="match status" value="1"/>
</dbReference>
<dbReference type="GO" id="GO:0006605">
    <property type="term" value="P:protein targeting"/>
    <property type="evidence" value="ECO:0007669"/>
    <property type="project" value="InterPro"/>
</dbReference>
<evidence type="ECO:0000256" key="2">
    <source>
        <dbReference type="ARBA" id="ARBA00022927"/>
    </source>
</evidence>
<dbReference type="Pfam" id="PF07517">
    <property type="entry name" value="SecA_DEAD"/>
    <property type="match status" value="1"/>
</dbReference>
<feature type="domain" description="SecA family profile" evidence="4">
    <location>
        <begin position="2"/>
        <end position="116"/>
    </location>
</feature>
<dbReference type="GO" id="GO:0005886">
    <property type="term" value="C:plasma membrane"/>
    <property type="evidence" value="ECO:0007669"/>
    <property type="project" value="TreeGrafter"/>
</dbReference>
<organism evidence="5 6">
    <name type="scientific">Gracilibacillus oryzae</name>
    <dbReference type="NCBI Taxonomy" id="1672701"/>
    <lineage>
        <taxon>Bacteria</taxon>
        <taxon>Bacillati</taxon>
        <taxon>Bacillota</taxon>
        <taxon>Bacilli</taxon>
        <taxon>Bacillales</taxon>
        <taxon>Bacillaceae</taxon>
        <taxon>Gracilibacillus</taxon>
    </lineage>
</organism>
<dbReference type="InterPro" id="IPR000185">
    <property type="entry name" value="SecA"/>
</dbReference>
<feature type="non-terminal residue" evidence="5">
    <location>
        <position position="116"/>
    </location>
</feature>
<keyword evidence="3" id="KW-0811">Translocation</keyword>
<dbReference type="PANTHER" id="PTHR30612:SF0">
    <property type="entry name" value="CHLOROPLAST PROTEIN-TRANSPORTING ATPASE"/>
    <property type="match status" value="1"/>
</dbReference>
<keyword evidence="6" id="KW-1185">Reference proteome</keyword>
<evidence type="ECO:0000259" key="4">
    <source>
        <dbReference type="PROSITE" id="PS51196"/>
    </source>
</evidence>
<name>A0A7C8GTM7_9BACI</name>
<keyword evidence="2" id="KW-0653">Protein transport</keyword>
<keyword evidence="1" id="KW-1003">Cell membrane</keyword>
<evidence type="ECO:0000313" key="5">
    <source>
        <dbReference type="EMBL" id="KAB8132340.1"/>
    </source>
</evidence>
<proteinExistence type="predicted"/>
<dbReference type="PRINTS" id="PR00906">
    <property type="entry name" value="SECA"/>
</dbReference>
<dbReference type="GO" id="GO:0005829">
    <property type="term" value="C:cytosol"/>
    <property type="evidence" value="ECO:0007669"/>
    <property type="project" value="TreeGrafter"/>
</dbReference>
<dbReference type="Proteomes" id="UP000480246">
    <property type="component" value="Unassembled WGS sequence"/>
</dbReference>
<keyword evidence="2" id="KW-0813">Transport</keyword>
<dbReference type="PROSITE" id="PS51196">
    <property type="entry name" value="SECA_MOTOR_DEAD"/>
    <property type="match status" value="1"/>
</dbReference>
<comment type="caution">
    <text evidence="5">The sequence shown here is derived from an EMBL/GenBank/DDBJ whole genome shotgun (WGS) entry which is preliminary data.</text>
</comment>
<dbReference type="GO" id="GO:0017038">
    <property type="term" value="P:protein import"/>
    <property type="evidence" value="ECO:0007669"/>
    <property type="project" value="InterPro"/>
</dbReference>
<dbReference type="InterPro" id="IPR027417">
    <property type="entry name" value="P-loop_NTPase"/>
</dbReference>
<keyword evidence="1" id="KW-0472">Membrane</keyword>
<dbReference type="GO" id="GO:0043952">
    <property type="term" value="P:protein transport by the Sec complex"/>
    <property type="evidence" value="ECO:0007669"/>
    <property type="project" value="TreeGrafter"/>
</dbReference>
<dbReference type="AlphaFoldDB" id="A0A7C8GTM7"/>
<evidence type="ECO:0000256" key="3">
    <source>
        <dbReference type="ARBA" id="ARBA00023010"/>
    </source>
</evidence>
<evidence type="ECO:0000313" key="6">
    <source>
        <dbReference type="Proteomes" id="UP000480246"/>
    </source>
</evidence>
<protein>
    <submittedName>
        <fullName evidence="5">Preprotein translocase subunit SecA</fullName>
    </submittedName>
</protein>
<dbReference type="PANTHER" id="PTHR30612">
    <property type="entry name" value="SECA INNER MEMBRANE COMPONENT OF SEC PROTEIN SECRETION SYSTEM"/>
    <property type="match status" value="1"/>
</dbReference>
<dbReference type="SMART" id="SM00957">
    <property type="entry name" value="SecA_DEAD"/>
    <property type="match status" value="1"/>
</dbReference>
<dbReference type="GO" id="GO:0006886">
    <property type="term" value="P:intracellular protein transport"/>
    <property type="evidence" value="ECO:0007669"/>
    <property type="project" value="InterPro"/>
</dbReference>
<dbReference type="InterPro" id="IPR014018">
    <property type="entry name" value="SecA_motor_DEAD"/>
</dbReference>
<dbReference type="InterPro" id="IPR011115">
    <property type="entry name" value="SecA_DEAD"/>
</dbReference>